<proteinExistence type="predicted"/>
<dbReference type="AlphaFoldDB" id="A0A5S9XHA9"/>
<sequence length="110" mass="12646">MAQTAKESLRSFIGRFKEIVTSVATPYDAAIAALRNALRHESRFREDLLLNQPATLADALHRANRFIEIEEDKAAIDRARRKHRSQRKNQKRSITSLDSTTTLTTLRKRN</sequence>
<evidence type="ECO:0000313" key="2">
    <source>
        <dbReference type="EMBL" id="CAA0384256.1"/>
    </source>
</evidence>
<gene>
    <name evidence="2" type="ORF">C24_LOCUS14446</name>
</gene>
<feature type="region of interest" description="Disordered" evidence="1">
    <location>
        <begin position="77"/>
        <end position="110"/>
    </location>
</feature>
<feature type="compositionally biased region" description="Basic residues" evidence="1">
    <location>
        <begin position="79"/>
        <end position="91"/>
    </location>
</feature>
<evidence type="ECO:0000313" key="3">
    <source>
        <dbReference type="Proteomes" id="UP000434276"/>
    </source>
</evidence>
<accession>A0A5S9XHA9</accession>
<protein>
    <recommendedName>
        <fullName evidence="4">Retrotransposon gag domain-containing protein</fullName>
    </recommendedName>
</protein>
<dbReference type="Proteomes" id="UP000434276">
    <property type="component" value="Unassembled WGS sequence"/>
</dbReference>
<reference evidence="2 3" key="1">
    <citation type="submission" date="2019-12" db="EMBL/GenBank/DDBJ databases">
        <authorList>
            <person name="Jiao W.-B."/>
            <person name="Schneeberger K."/>
        </authorList>
    </citation>
    <scope>NUCLEOTIDE SEQUENCE [LARGE SCALE GENOMIC DNA]</scope>
    <source>
        <strain evidence="3">cv. C24</strain>
    </source>
</reference>
<dbReference type="EMBL" id="CACSHJ010000089">
    <property type="protein sequence ID" value="CAA0384256.1"/>
    <property type="molecule type" value="Genomic_DNA"/>
</dbReference>
<organism evidence="2 3">
    <name type="scientific">Arabidopsis thaliana</name>
    <name type="common">Mouse-ear cress</name>
    <dbReference type="NCBI Taxonomy" id="3702"/>
    <lineage>
        <taxon>Eukaryota</taxon>
        <taxon>Viridiplantae</taxon>
        <taxon>Streptophyta</taxon>
        <taxon>Embryophyta</taxon>
        <taxon>Tracheophyta</taxon>
        <taxon>Spermatophyta</taxon>
        <taxon>Magnoliopsida</taxon>
        <taxon>eudicotyledons</taxon>
        <taxon>Gunneridae</taxon>
        <taxon>Pentapetalae</taxon>
        <taxon>rosids</taxon>
        <taxon>malvids</taxon>
        <taxon>Brassicales</taxon>
        <taxon>Brassicaceae</taxon>
        <taxon>Camelineae</taxon>
        <taxon>Arabidopsis</taxon>
    </lineage>
</organism>
<evidence type="ECO:0008006" key="4">
    <source>
        <dbReference type="Google" id="ProtNLM"/>
    </source>
</evidence>
<dbReference type="OrthoDB" id="1108343at2759"/>
<feature type="compositionally biased region" description="Low complexity" evidence="1">
    <location>
        <begin position="93"/>
        <end position="110"/>
    </location>
</feature>
<evidence type="ECO:0000256" key="1">
    <source>
        <dbReference type="SAM" id="MobiDB-lite"/>
    </source>
</evidence>
<name>A0A5S9XHA9_ARATH</name>